<keyword evidence="3" id="KW-1185">Reference proteome</keyword>
<accession>A0A9Q1JBF4</accession>
<reference evidence="2" key="1">
    <citation type="journal article" date="2023" name="Science">
        <title>Genome structures resolve the early diversification of teleost fishes.</title>
        <authorList>
            <person name="Parey E."/>
            <person name="Louis A."/>
            <person name="Montfort J."/>
            <person name="Bouchez O."/>
            <person name="Roques C."/>
            <person name="Iampietro C."/>
            <person name="Lluch J."/>
            <person name="Castinel A."/>
            <person name="Donnadieu C."/>
            <person name="Desvignes T."/>
            <person name="Floi Bucao C."/>
            <person name="Jouanno E."/>
            <person name="Wen M."/>
            <person name="Mejri S."/>
            <person name="Dirks R."/>
            <person name="Jansen H."/>
            <person name="Henkel C."/>
            <person name="Chen W.J."/>
            <person name="Zahm M."/>
            <person name="Cabau C."/>
            <person name="Klopp C."/>
            <person name="Thompson A.W."/>
            <person name="Robinson-Rechavi M."/>
            <person name="Braasch I."/>
            <person name="Lecointre G."/>
            <person name="Bobe J."/>
            <person name="Postlethwait J.H."/>
            <person name="Berthelot C."/>
            <person name="Roest Crollius H."/>
            <person name="Guiguen Y."/>
        </authorList>
    </citation>
    <scope>NUCLEOTIDE SEQUENCE</scope>
    <source>
        <strain evidence="2">WJC10195</strain>
    </source>
</reference>
<evidence type="ECO:0000256" key="1">
    <source>
        <dbReference type="SAM" id="MobiDB-lite"/>
    </source>
</evidence>
<feature type="region of interest" description="Disordered" evidence="1">
    <location>
        <begin position="148"/>
        <end position="171"/>
    </location>
</feature>
<organism evidence="2 3">
    <name type="scientific">Synaphobranchus kaupii</name>
    <name type="common">Kaup's arrowtooth eel</name>
    <dbReference type="NCBI Taxonomy" id="118154"/>
    <lineage>
        <taxon>Eukaryota</taxon>
        <taxon>Metazoa</taxon>
        <taxon>Chordata</taxon>
        <taxon>Craniata</taxon>
        <taxon>Vertebrata</taxon>
        <taxon>Euteleostomi</taxon>
        <taxon>Actinopterygii</taxon>
        <taxon>Neopterygii</taxon>
        <taxon>Teleostei</taxon>
        <taxon>Anguilliformes</taxon>
        <taxon>Synaphobranchidae</taxon>
        <taxon>Synaphobranchus</taxon>
    </lineage>
</organism>
<feature type="compositionally biased region" description="Acidic residues" evidence="1">
    <location>
        <begin position="18"/>
        <end position="30"/>
    </location>
</feature>
<name>A0A9Q1JBF4_SYNKA</name>
<protein>
    <submittedName>
        <fullName evidence="2">Uncharacterized protein</fullName>
    </submittedName>
</protein>
<sequence>MVDFPLDSPVPDNLLHPDEDDEGENEEGMEDSTSGNILGDEMDNDNEADAILTQQSRSSSTGCTPSPIKEVDIHKTSSSASPAELSRGWVSDGPGSSRLRGCLVKLQPQCSKPVHLGKKQGEEFNLYLPHKPTPPSAILPSWFSSCTREKRPHSTQGAEKPLLLHSGGIME</sequence>
<feature type="region of interest" description="Disordered" evidence="1">
    <location>
        <begin position="1"/>
        <end position="93"/>
    </location>
</feature>
<dbReference type="AlphaFoldDB" id="A0A9Q1JBF4"/>
<dbReference type="EMBL" id="JAINUF010000002">
    <property type="protein sequence ID" value="KAJ8376230.1"/>
    <property type="molecule type" value="Genomic_DNA"/>
</dbReference>
<comment type="caution">
    <text evidence="2">The sequence shown here is derived from an EMBL/GenBank/DDBJ whole genome shotgun (WGS) entry which is preliminary data.</text>
</comment>
<evidence type="ECO:0000313" key="3">
    <source>
        <dbReference type="Proteomes" id="UP001152622"/>
    </source>
</evidence>
<dbReference type="Proteomes" id="UP001152622">
    <property type="component" value="Chromosome 2"/>
</dbReference>
<evidence type="ECO:0000313" key="2">
    <source>
        <dbReference type="EMBL" id="KAJ8376230.1"/>
    </source>
</evidence>
<gene>
    <name evidence="2" type="ORF">SKAU_G00068100</name>
</gene>
<feature type="compositionally biased region" description="Polar residues" evidence="1">
    <location>
        <begin position="52"/>
        <end position="64"/>
    </location>
</feature>
<proteinExistence type="predicted"/>